<keyword evidence="1" id="KW-1133">Transmembrane helix</keyword>
<dbReference type="AlphaFoldDB" id="A0A9D7XEG5"/>
<dbReference type="Proteomes" id="UP000808349">
    <property type="component" value="Unassembled WGS sequence"/>
</dbReference>
<keyword evidence="1" id="KW-0812">Transmembrane</keyword>
<keyword evidence="1" id="KW-0813">Transport</keyword>
<dbReference type="HAMAP" id="MF_02088">
    <property type="entry name" value="Q_prec_transport"/>
    <property type="match status" value="1"/>
</dbReference>
<feature type="transmembrane region" description="Helical" evidence="1">
    <location>
        <begin position="89"/>
        <end position="111"/>
    </location>
</feature>
<feature type="transmembrane region" description="Helical" evidence="1">
    <location>
        <begin position="223"/>
        <end position="244"/>
    </location>
</feature>
<evidence type="ECO:0000256" key="1">
    <source>
        <dbReference type="HAMAP-Rule" id="MF_02088"/>
    </source>
</evidence>
<comment type="subcellular location">
    <subcellularLocation>
        <location evidence="1">Cell membrane</location>
        <topology evidence="1">Multi-pass membrane protein</topology>
    </subcellularLocation>
</comment>
<dbReference type="InterPro" id="IPR003744">
    <property type="entry name" value="YhhQ"/>
</dbReference>
<keyword evidence="1" id="KW-1003">Cell membrane</keyword>
<dbReference type="GO" id="GO:0022857">
    <property type="term" value="F:transmembrane transporter activity"/>
    <property type="evidence" value="ECO:0007669"/>
    <property type="project" value="UniProtKB-UniRule"/>
</dbReference>
<keyword evidence="1" id="KW-0472">Membrane</keyword>
<accession>A0A9D7XEG5</accession>
<dbReference type="PANTHER" id="PTHR34300">
    <property type="entry name" value="QUEUOSINE PRECURSOR TRANSPORTER-RELATED"/>
    <property type="match status" value="1"/>
</dbReference>
<protein>
    <recommendedName>
        <fullName evidence="1">Probable queuosine precursor transporter</fullName>
        <shortName evidence="1">Q precursor transporter</shortName>
    </recommendedName>
</protein>
<dbReference type="GO" id="GO:0005886">
    <property type="term" value="C:plasma membrane"/>
    <property type="evidence" value="ECO:0007669"/>
    <property type="project" value="UniProtKB-SubCell"/>
</dbReference>
<gene>
    <name evidence="2" type="ORF">IPO85_09565</name>
</gene>
<evidence type="ECO:0000313" key="2">
    <source>
        <dbReference type="EMBL" id="MBK9717745.1"/>
    </source>
</evidence>
<feature type="transmembrane region" description="Helical" evidence="1">
    <location>
        <begin position="56"/>
        <end position="77"/>
    </location>
</feature>
<organism evidence="2 3">
    <name type="scientific">Candidatus Defluviibacterium haderslevense</name>
    <dbReference type="NCBI Taxonomy" id="2981993"/>
    <lineage>
        <taxon>Bacteria</taxon>
        <taxon>Pseudomonadati</taxon>
        <taxon>Bacteroidota</taxon>
        <taxon>Saprospiria</taxon>
        <taxon>Saprospirales</taxon>
        <taxon>Saprospiraceae</taxon>
        <taxon>Candidatus Defluviibacterium</taxon>
    </lineage>
</organism>
<evidence type="ECO:0000313" key="3">
    <source>
        <dbReference type="Proteomes" id="UP000808349"/>
    </source>
</evidence>
<dbReference type="EMBL" id="JADKFW010000005">
    <property type="protein sequence ID" value="MBK9717745.1"/>
    <property type="molecule type" value="Genomic_DNA"/>
</dbReference>
<dbReference type="NCBIfam" id="TIGR00697">
    <property type="entry name" value="queuosine precursor transporter"/>
    <property type="match status" value="1"/>
</dbReference>
<name>A0A9D7XEG5_9BACT</name>
<comment type="caution">
    <text evidence="2">The sequence shown here is derived from an EMBL/GenBank/DDBJ whole genome shotgun (WGS) entry which is preliminary data.</text>
</comment>
<comment type="function">
    <text evidence="1">Involved in the import of queuosine (Q) precursors, required for Q precursor salvage.</text>
</comment>
<proteinExistence type="inferred from homology"/>
<reference evidence="2 3" key="1">
    <citation type="submission" date="2020-10" db="EMBL/GenBank/DDBJ databases">
        <title>Connecting structure to function with the recovery of over 1000 high-quality activated sludge metagenome-assembled genomes encoding full-length rRNA genes using long-read sequencing.</title>
        <authorList>
            <person name="Singleton C.M."/>
            <person name="Petriglieri F."/>
            <person name="Kristensen J.M."/>
            <person name="Kirkegaard R.H."/>
            <person name="Michaelsen T.Y."/>
            <person name="Andersen M.H."/>
            <person name="Karst S.M."/>
            <person name="Dueholm M.S."/>
            <person name="Nielsen P.H."/>
            <person name="Albertsen M."/>
        </authorList>
    </citation>
    <scope>NUCLEOTIDE SEQUENCE [LARGE SCALE GENOMIC DNA]</scope>
    <source>
        <strain evidence="2">Ribe_18-Q3-R11-54_BAT3C.373</strain>
    </source>
</reference>
<dbReference type="Pfam" id="PF02592">
    <property type="entry name" value="Vut_1"/>
    <property type="match status" value="1"/>
</dbReference>
<feature type="transmembrane region" description="Helical" evidence="1">
    <location>
        <begin position="12"/>
        <end position="36"/>
    </location>
</feature>
<dbReference type="PANTHER" id="PTHR34300:SF2">
    <property type="entry name" value="QUEUOSINE PRECURSOR TRANSPORTER-RELATED"/>
    <property type="match status" value="1"/>
</dbReference>
<feature type="transmembrane region" description="Helical" evidence="1">
    <location>
        <begin position="147"/>
        <end position="168"/>
    </location>
</feature>
<sequence length="264" mass="29766">MLNWSKNKSNLLFIVLAGIFITNALIAEFIGVKIFSLERTLGFDPLNFTIFGFKGLSFNLTAGVLLWPVVFVMTDIINEYFGTKGVKFLSYLTCILISYAFLMVFFTIHLVPADFWPSSHLKPGGEVINPDVLNLNTAFRLIFGQGLWIVIGSLTAFLLGQVIDVYIFHRIKEQTGEHNIWLRSTGSTLISQFIDSYVVLFIAFYIGAGWSLAQVLAIGTVNYIYKFCVAIGMTPIIYLIHGWIDRFLGHELAAELKQKAMRIK</sequence>
<comment type="similarity">
    <text evidence="1">Belongs to the vitamin uptake transporter (VUT/ECF) (TC 2.A.88) family. Q precursor transporter subfamily.</text>
</comment>
<feature type="transmembrane region" description="Helical" evidence="1">
    <location>
        <begin position="189"/>
        <end position="211"/>
    </location>
</feature>